<dbReference type="InterPro" id="IPR001611">
    <property type="entry name" value="Leu-rich_rpt"/>
</dbReference>
<dbReference type="GO" id="GO:0006913">
    <property type="term" value="P:nucleocytoplasmic transport"/>
    <property type="evidence" value="ECO:0007669"/>
    <property type="project" value="TreeGrafter"/>
</dbReference>
<keyword evidence="3" id="KW-0677">Repeat</keyword>
<dbReference type="GO" id="GO:0048471">
    <property type="term" value="C:perinuclear region of cytoplasm"/>
    <property type="evidence" value="ECO:0007669"/>
    <property type="project" value="TreeGrafter"/>
</dbReference>
<dbReference type="InterPro" id="IPR002048">
    <property type="entry name" value="EF_hand_dom"/>
</dbReference>
<accession>A0A0M0JIM8</accession>
<dbReference type="OrthoDB" id="120976at2759"/>
<feature type="domain" description="EF-hand" evidence="6">
    <location>
        <begin position="97"/>
        <end position="132"/>
    </location>
</feature>
<dbReference type="AlphaFoldDB" id="A0A0M0JIM8"/>
<dbReference type="GO" id="GO:0005829">
    <property type="term" value="C:cytosol"/>
    <property type="evidence" value="ECO:0007669"/>
    <property type="project" value="TreeGrafter"/>
</dbReference>
<keyword evidence="1" id="KW-0343">GTPase activation</keyword>
<evidence type="ECO:0000259" key="6">
    <source>
        <dbReference type="PROSITE" id="PS50222"/>
    </source>
</evidence>
<dbReference type="InterPro" id="IPR027038">
    <property type="entry name" value="RanGap"/>
</dbReference>
<evidence type="ECO:0000256" key="2">
    <source>
        <dbReference type="ARBA" id="ARBA00022614"/>
    </source>
</evidence>
<reference evidence="8" key="1">
    <citation type="journal article" date="2015" name="PLoS Genet.">
        <title>Genome Sequence and Transcriptome Analyses of Chrysochromulina tobin: Metabolic Tools for Enhanced Algal Fitness in the Prominent Order Prymnesiales (Haptophyceae).</title>
        <authorList>
            <person name="Hovde B.T."/>
            <person name="Deodato C.R."/>
            <person name="Hunsperger H.M."/>
            <person name="Ryken S.A."/>
            <person name="Yost W."/>
            <person name="Jha R.K."/>
            <person name="Patterson J."/>
            <person name="Monnat R.J. Jr."/>
            <person name="Barlow S.B."/>
            <person name="Starkenburg S.R."/>
            <person name="Cattolico R.A."/>
        </authorList>
    </citation>
    <scope>NUCLEOTIDE SEQUENCE</scope>
    <source>
        <strain evidence="8">CCMP291</strain>
    </source>
</reference>
<comment type="caution">
    <text evidence="7">The sequence shown here is derived from an EMBL/GenBank/DDBJ whole genome shotgun (WGS) entry which is preliminary data.</text>
</comment>
<dbReference type="PANTHER" id="PTHR24113:SF12">
    <property type="entry name" value="RAN GTPASE-ACTIVATING PROTEIN 1"/>
    <property type="match status" value="1"/>
</dbReference>
<dbReference type="PANTHER" id="PTHR24113">
    <property type="entry name" value="RAN GTPASE-ACTIVATING PROTEIN 1"/>
    <property type="match status" value="1"/>
</dbReference>
<dbReference type="EMBL" id="JWZX01002864">
    <property type="protein sequence ID" value="KOO26350.1"/>
    <property type="molecule type" value="Genomic_DNA"/>
</dbReference>
<keyword evidence="4" id="KW-0106">Calcium</keyword>
<dbReference type="Gene3D" id="1.10.238.10">
    <property type="entry name" value="EF-hand"/>
    <property type="match status" value="1"/>
</dbReference>
<dbReference type="Pfam" id="PF13516">
    <property type="entry name" value="LRR_6"/>
    <property type="match status" value="2"/>
</dbReference>
<feature type="region of interest" description="Disordered" evidence="5">
    <location>
        <begin position="189"/>
        <end position="257"/>
    </location>
</feature>
<dbReference type="Proteomes" id="UP000037460">
    <property type="component" value="Unassembled WGS sequence"/>
</dbReference>
<evidence type="ECO:0000256" key="4">
    <source>
        <dbReference type="ARBA" id="ARBA00022837"/>
    </source>
</evidence>
<dbReference type="SUPFAM" id="SSF47473">
    <property type="entry name" value="EF-hand"/>
    <property type="match status" value="1"/>
</dbReference>
<gene>
    <name evidence="7" type="ORF">Ctob_012496</name>
</gene>
<dbReference type="SMART" id="SM00368">
    <property type="entry name" value="LRR_RI"/>
    <property type="match status" value="6"/>
</dbReference>
<dbReference type="InterPro" id="IPR032675">
    <property type="entry name" value="LRR_dom_sf"/>
</dbReference>
<dbReference type="GO" id="GO:0005096">
    <property type="term" value="F:GTPase activator activity"/>
    <property type="evidence" value="ECO:0007669"/>
    <property type="project" value="UniProtKB-KW"/>
</dbReference>
<evidence type="ECO:0000256" key="1">
    <source>
        <dbReference type="ARBA" id="ARBA00022468"/>
    </source>
</evidence>
<feature type="compositionally biased region" description="Low complexity" evidence="5">
    <location>
        <begin position="201"/>
        <end position="233"/>
    </location>
</feature>
<evidence type="ECO:0000256" key="3">
    <source>
        <dbReference type="ARBA" id="ARBA00022737"/>
    </source>
</evidence>
<dbReference type="GO" id="GO:0005634">
    <property type="term" value="C:nucleus"/>
    <property type="evidence" value="ECO:0007669"/>
    <property type="project" value="TreeGrafter"/>
</dbReference>
<evidence type="ECO:0000256" key="5">
    <source>
        <dbReference type="SAM" id="MobiDB-lite"/>
    </source>
</evidence>
<dbReference type="InterPro" id="IPR011992">
    <property type="entry name" value="EF-hand-dom_pair"/>
</dbReference>
<dbReference type="InterPro" id="IPR018247">
    <property type="entry name" value="EF_Hand_1_Ca_BS"/>
</dbReference>
<dbReference type="PROSITE" id="PS50222">
    <property type="entry name" value="EF_HAND_2"/>
    <property type="match status" value="1"/>
</dbReference>
<dbReference type="Gene3D" id="3.80.10.10">
    <property type="entry name" value="Ribonuclease Inhibitor"/>
    <property type="match status" value="1"/>
</dbReference>
<dbReference type="GO" id="GO:0031267">
    <property type="term" value="F:small GTPase binding"/>
    <property type="evidence" value="ECO:0007669"/>
    <property type="project" value="TreeGrafter"/>
</dbReference>
<keyword evidence="2" id="KW-0433">Leucine-rich repeat</keyword>
<organism evidence="7 8">
    <name type="scientific">Chrysochromulina tobinii</name>
    <dbReference type="NCBI Taxonomy" id="1460289"/>
    <lineage>
        <taxon>Eukaryota</taxon>
        <taxon>Haptista</taxon>
        <taxon>Haptophyta</taxon>
        <taxon>Prymnesiophyceae</taxon>
        <taxon>Prymnesiales</taxon>
        <taxon>Chrysochromulinaceae</taxon>
        <taxon>Chrysochromulina</taxon>
    </lineage>
</organism>
<name>A0A0M0JIM8_9EUKA</name>
<dbReference type="GO" id="GO:0005509">
    <property type="term" value="F:calcium ion binding"/>
    <property type="evidence" value="ECO:0007669"/>
    <property type="project" value="InterPro"/>
</dbReference>
<proteinExistence type="predicted"/>
<dbReference type="SUPFAM" id="SSF52047">
    <property type="entry name" value="RNI-like"/>
    <property type="match status" value="1"/>
</dbReference>
<dbReference type="PROSITE" id="PS00018">
    <property type="entry name" value="EF_HAND_1"/>
    <property type="match status" value="1"/>
</dbReference>
<keyword evidence="8" id="KW-1185">Reference proteome</keyword>
<sequence>MAKGINDEDPVAKADASRLREWFAGGDGGAKAKMEELDLQTKLLLRLPPPLTMPKTKTAMEAEAAARAQGHVPIEGQEVTLSFQDVCKYFAVLTSDDIETRAAFLFDLYDFNNSGSITISELSALINAATPGSVVEQDLLTCMRSIPKRDPNMYYGITTNRLVRRAEVVFSEYVEAPPATIAQTSELLGSELPDDPSAVQSSSATTGSPSSPKKGKPRSPQLSESSSLSPQLRRMLRKASPSPRKTKQAIPDDQELERRSQVRGLMHLWNKCDFRYEDLLRLRKLRLSNRALDDDDIGALCAVLDDKMKQVSELDLVGNRLRDASLVALGSALERGAVPHLTTLHVDRNRMGDAGLKALAAAINGGALSRLTQLFLNGNSFSSSGVVALAETATHGHLAELTCLGLSGNEAIGDEGIEAIAQVATKWMPDREDVHEDRKCFPQLKELHMRGVGVGDRGLNVLASAIEPKSGGLPSLRTIFVSTEHLQHPALKTACCGRGGKGAGHAVQLEFF</sequence>
<evidence type="ECO:0000313" key="8">
    <source>
        <dbReference type="Proteomes" id="UP000037460"/>
    </source>
</evidence>
<protein>
    <recommendedName>
        <fullName evidence="6">EF-hand domain-containing protein</fullName>
    </recommendedName>
</protein>
<evidence type="ECO:0000313" key="7">
    <source>
        <dbReference type="EMBL" id="KOO26350.1"/>
    </source>
</evidence>